<protein>
    <recommendedName>
        <fullName evidence="3">Core-binding (CB) domain-containing protein</fullName>
    </recommendedName>
</protein>
<dbReference type="PROSITE" id="PS51900">
    <property type="entry name" value="CB"/>
    <property type="match status" value="1"/>
</dbReference>
<name>A0A9W5UX81_9ACTN</name>
<dbReference type="Proteomes" id="UP000607311">
    <property type="component" value="Unassembled WGS sequence"/>
</dbReference>
<reference evidence="4" key="1">
    <citation type="submission" date="2021-01" db="EMBL/GenBank/DDBJ databases">
        <title>Whole genome shotgun sequence of Verrucosispora sediminis NBRC 107745.</title>
        <authorList>
            <person name="Komaki H."/>
            <person name="Tamura T."/>
        </authorList>
    </citation>
    <scope>NUCLEOTIDE SEQUENCE</scope>
    <source>
        <strain evidence="4">NBRC 107745</strain>
    </source>
</reference>
<dbReference type="InterPro" id="IPR010998">
    <property type="entry name" value="Integrase_recombinase_N"/>
</dbReference>
<dbReference type="InterPro" id="IPR044068">
    <property type="entry name" value="CB"/>
</dbReference>
<dbReference type="OrthoDB" id="864726at2"/>
<feature type="domain" description="Core-binding (CB)" evidence="3">
    <location>
        <begin position="35"/>
        <end position="123"/>
    </location>
</feature>
<dbReference type="Gene3D" id="1.10.150.130">
    <property type="match status" value="1"/>
</dbReference>
<dbReference type="EMBL" id="BOPD01000026">
    <property type="protein sequence ID" value="GIJ35085.1"/>
    <property type="molecule type" value="Genomic_DNA"/>
</dbReference>
<keyword evidence="5" id="KW-1185">Reference proteome</keyword>
<organism evidence="4 5">
    <name type="scientific">Micromonospora sediminimaris</name>
    <dbReference type="NCBI Taxonomy" id="547162"/>
    <lineage>
        <taxon>Bacteria</taxon>
        <taxon>Bacillati</taxon>
        <taxon>Actinomycetota</taxon>
        <taxon>Actinomycetes</taxon>
        <taxon>Micromonosporales</taxon>
        <taxon>Micromonosporaceae</taxon>
        <taxon>Micromonospora</taxon>
    </lineage>
</organism>
<dbReference type="RefSeq" id="WP_139233183.1">
    <property type="nucleotide sequence ID" value="NZ_BOPD01000026.1"/>
</dbReference>
<dbReference type="AlphaFoldDB" id="A0A9W5UX81"/>
<proteinExistence type="predicted"/>
<evidence type="ECO:0000313" key="4">
    <source>
        <dbReference type="EMBL" id="GIJ35085.1"/>
    </source>
</evidence>
<evidence type="ECO:0000313" key="5">
    <source>
        <dbReference type="Proteomes" id="UP000607311"/>
    </source>
</evidence>
<accession>A0A9W5UX81</accession>
<comment type="caution">
    <text evidence="4">The sequence shown here is derived from an EMBL/GenBank/DDBJ whole genome shotgun (WGS) entry which is preliminary data.</text>
</comment>
<evidence type="ECO:0000259" key="3">
    <source>
        <dbReference type="PROSITE" id="PS51900"/>
    </source>
</evidence>
<sequence>MDKDGSEIAALDAARLLLARMGISPDRLIATAASPQLIPTFDDYIERVSKAVSHGTLRVYASYWNKVREAWGTRPITEPTPLEIRQLAETVKEQRTIRRNSRGGRSAAEHLISALRCLYRHAVADGLISDHDNPSKRVPKPRRQTSIRHALSDAQLRSINEVAVTTGNDPDLDGLLLRFH</sequence>
<dbReference type="InterPro" id="IPR011010">
    <property type="entry name" value="DNA_brk_join_enz"/>
</dbReference>
<keyword evidence="1 2" id="KW-0238">DNA-binding</keyword>
<evidence type="ECO:0000256" key="1">
    <source>
        <dbReference type="ARBA" id="ARBA00023125"/>
    </source>
</evidence>
<gene>
    <name evidence="4" type="ORF">Vse01_42330</name>
</gene>
<evidence type="ECO:0000256" key="2">
    <source>
        <dbReference type="PROSITE-ProRule" id="PRU01248"/>
    </source>
</evidence>
<dbReference type="GO" id="GO:0003677">
    <property type="term" value="F:DNA binding"/>
    <property type="evidence" value="ECO:0007669"/>
    <property type="project" value="UniProtKB-UniRule"/>
</dbReference>
<dbReference type="SUPFAM" id="SSF56349">
    <property type="entry name" value="DNA breaking-rejoining enzymes"/>
    <property type="match status" value="1"/>
</dbReference>